<dbReference type="Gene3D" id="3.40.50.2300">
    <property type="match status" value="1"/>
</dbReference>
<dbReference type="Gene3D" id="3.30.420.10">
    <property type="entry name" value="Ribonuclease H-like superfamily/Ribonuclease H"/>
    <property type="match status" value="1"/>
</dbReference>
<keyword evidence="7" id="KW-0943">RNA-mediated gene silencing</keyword>
<keyword evidence="3" id="KW-0963">Cytoplasm</keyword>
<dbReference type="GO" id="GO:0051321">
    <property type="term" value="P:meiotic cell cycle"/>
    <property type="evidence" value="ECO:0007669"/>
    <property type="project" value="UniProtKB-KW"/>
</dbReference>
<reference evidence="13" key="2">
    <citation type="submission" date="2025-09" db="UniProtKB">
        <authorList>
            <consortium name="Ensembl"/>
        </authorList>
    </citation>
    <scope>IDENTIFICATION</scope>
</reference>
<dbReference type="GO" id="GO:0043186">
    <property type="term" value="C:P granule"/>
    <property type="evidence" value="ECO:0007669"/>
    <property type="project" value="UniProtKB-ARBA"/>
</dbReference>
<dbReference type="SMART" id="SM00950">
    <property type="entry name" value="Piwi"/>
    <property type="match status" value="1"/>
</dbReference>
<keyword evidence="4" id="KW-0221">Differentiation</keyword>
<dbReference type="Gene3D" id="2.170.260.10">
    <property type="entry name" value="paz domain"/>
    <property type="match status" value="1"/>
</dbReference>
<evidence type="ECO:0000313" key="13">
    <source>
        <dbReference type="Ensembl" id="ENSSANP00000004694.1"/>
    </source>
</evidence>
<dbReference type="FunFam" id="2.170.260.10:FF:000003">
    <property type="entry name" value="Piwi-like RNA-mediated gene silencing 2"/>
    <property type="match status" value="1"/>
</dbReference>
<comment type="subcellular location">
    <subcellularLocation>
        <location evidence="1">Cytoplasm</location>
    </subcellularLocation>
</comment>
<dbReference type="InterPro" id="IPR036397">
    <property type="entry name" value="RNaseH_sf"/>
</dbReference>
<evidence type="ECO:0000256" key="8">
    <source>
        <dbReference type="ARBA" id="ARBA00023254"/>
    </source>
</evidence>
<dbReference type="Proteomes" id="UP000472260">
    <property type="component" value="Unassembled WGS sequence"/>
</dbReference>
<dbReference type="Ensembl" id="ENSSANT00000005047.1">
    <property type="protein sequence ID" value="ENSSANP00000004694.1"/>
    <property type="gene ID" value="ENSSANG00000002214.1"/>
</dbReference>
<evidence type="ECO:0000256" key="9">
    <source>
        <dbReference type="ARBA" id="ARBA00038291"/>
    </source>
</evidence>
<evidence type="ECO:0000256" key="1">
    <source>
        <dbReference type="ARBA" id="ARBA00004496"/>
    </source>
</evidence>
<keyword evidence="6" id="KW-0694">RNA-binding</keyword>
<dbReference type="AlphaFoldDB" id="A0A671KFI0"/>
<dbReference type="PANTHER" id="PTHR22891">
    <property type="entry name" value="EUKARYOTIC TRANSLATION INITIATION FACTOR 2C"/>
    <property type="match status" value="1"/>
</dbReference>
<organism evidence="13 14">
    <name type="scientific">Sinocyclocheilus anshuiensis</name>
    <dbReference type="NCBI Taxonomy" id="1608454"/>
    <lineage>
        <taxon>Eukaryota</taxon>
        <taxon>Metazoa</taxon>
        <taxon>Chordata</taxon>
        <taxon>Craniata</taxon>
        <taxon>Vertebrata</taxon>
        <taxon>Euteleostomi</taxon>
        <taxon>Actinopterygii</taxon>
        <taxon>Neopterygii</taxon>
        <taxon>Teleostei</taxon>
        <taxon>Ostariophysi</taxon>
        <taxon>Cypriniformes</taxon>
        <taxon>Cyprinidae</taxon>
        <taxon>Cyprininae</taxon>
        <taxon>Sinocyclocheilus</taxon>
    </lineage>
</organism>
<dbReference type="InterPro" id="IPR012337">
    <property type="entry name" value="RNaseH-like_sf"/>
</dbReference>
<keyword evidence="14" id="KW-1185">Reference proteome</keyword>
<dbReference type="GO" id="GO:0003723">
    <property type="term" value="F:RNA binding"/>
    <property type="evidence" value="ECO:0007669"/>
    <property type="project" value="UniProtKB-KW"/>
</dbReference>
<evidence type="ECO:0000259" key="11">
    <source>
        <dbReference type="PROSITE" id="PS50821"/>
    </source>
</evidence>
<evidence type="ECO:0000256" key="10">
    <source>
        <dbReference type="SAM" id="MobiDB-lite"/>
    </source>
</evidence>
<evidence type="ECO:0000259" key="12">
    <source>
        <dbReference type="PROSITE" id="PS50822"/>
    </source>
</evidence>
<feature type="domain" description="PAZ" evidence="11">
    <location>
        <begin position="205"/>
        <end position="317"/>
    </location>
</feature>
<dbReference type="SUPFAM" id="SSF53098">
    <property type="entry name" value="Ribonuclease H-like"/>
    <property type="match status" value="1"/>
</dbReference>
<dbReference type="InterPro" id="IPR003100">
    <property type="entry name" value="PAZ_dom"/>
</dbReference>
<dbReference type="Pfam" id="PF23278">
    <property type="entry name" value="Piwi_N"/>
    <property type="match status" value="1"/>
</dbReference>
<dbReference type="Pfam" id="PF02171">
    <property type="entry name" value="Piwi"/>
    <property type="match status" value="1"/>
</dbReference>
<feature type="region of interest" description="Disordered" evidence="10">
    <location>
        <begin position="1"/>
        <end position="22"/>
    </location>
</feature>
<dbReference type="GO" id="GO:0030154">
    <property type="term" value="P:cell differentiation"/>
    <property type="evidence" value="ECO:0007669"/>
    <property type="project" value="UniProtKB-KW"/>
</dbReference>
<proteinExistence type="inferred from homology"/>
<dbReference type="FunFam" id="3.30.420.10:FF:000014">
    <property type="entry name" value="Piwi-like RNA-mediated gene silencing 1"/>
    <property type="match status" value="1"/>
</dbReference>
<protein>
    <submittedName>
        <fullName evidence="13">Uncharacterized protein</fullName>
    </submittedName>
</protein>
<gene>
    <name evidence="13" type="primary">piwil1</name>
</gene>
<evidence type="ECO:0000256" key="6">
    <source>
        <dbReference type="ARBA" id="ARBA00022884"/>
    </source>
</evidence>
<evidence type="ECO:0000256" key="2">
    <source>
        <dbReference type="ARBA" id="ARBA00022473"/>
    </source>
</evidence>
<dbReference type="PROSITE" id="PS50822">
    <property type="entry name" value="PIWI"/>
    <property type="match status" value="1"/>
</dbReference>
<evidence type="ECO:0000256" key="4">
    <source>
        <dbReference type="ARBA" id="ARBA00022782"/>
    </source>
</evidence>
<comment type="similarity">
    <text evidence="9">Belongs to the argonaute family. Piwi subfamily.</text>
</comment>
<keyword evidence="8" id="KW-0469">Meiosis</keyword>
<name>A0A671KFI0_9TELE</name>
<dbReference type="GO" id="GO:0006417">
    <property type="term" value="P:regulation of translation"/>
    <property type="evidence" value="ECO:0007669"/>
    <property type="project" value="UniProtKB-KW"/>
</dbReference>
<accession>A0A671KFI0</accession>
<feature type="domain" description="Piwi" evidence="12">
    <location>
        <begin position="451"/>
        <end position="741"/>
    </location>
</feature>
<evidence type="ECO:0000313" key="14">
    <source>
        <dbReference type="Proteomes" id="UP000472260"/>
    </source>
</evidence>
<dbReference type="Pfam" id="PF02170">
    <property type="entry name" value="PAZ"/>
    <property type="match status" value="1"/>
</dbReference>
<evidence type="ECO:0000256" key="5">
    <source>
        <dbReference type="ARBA" id="ARBA00022845"/>
    </source>
</evidence>
<evidence type="ECO:0000256" key="7">
    <source>
        <dbReference type="ARBA" id="ARBA00023158"/>
    </source>
</evidence>
<dbReference type="CDD" id="cd04658">
    <property type="entry name" value="Piwi_piwi-like_Euk"/>
    <property type="match status" value="1"/>
</dbReference>
<dbReference type="InterPro" id="IPR036085">
    <property type="entry name" value="PAZ_dom_sf"/>
</dbReference>
<reference evidence="13" key="1">
    <citation type="submission" date="2025-08" db="UniProtKB">
        <authorList>
            <consortium name="Ensembl"/>
        </authorList>
    </citation>
    <scope>IDENTIFICATION</scope>
</reference>
<dbReference type="SUPFAM" id="SSF101690">
    <property type="entry name" value="PAZ domain"/>
    <property type="match status" value="1"/>
</dbReference>
<keyword evidence="2" id="KW-0217">Developmental protein</keyword>
<dbReference type="InterPro" id="IPR003165">
    <property type="entry name" value="Piwi"/>
</dbReference>
<dbReference type="PROSITE" id="PS50821">
    <property type="entry name" value="PAZ"/>
    <property type="match status" value="1"/>
</dbReference>
<dbReference type="CDD" id="cd02845">
    <property type="entry name" value="PAZ_piwi_like"/>
    <property type="match status" value="1"/>
</dbReference>
<keyword evidence="5" id="KW-0810">Translation regulation</keyword>
<dbReference type="SMART" id="SM00949">
    <property type="entry name" value="PAZ"/>
    <property type="match status" value="1"/>
</dbReference>
<sequence length="755" mass="86026">RSTNMTGRARARSRGRGRGQDNVRLDTLPVTTGVSGTAIELRANFMRLLSRPLWALYQYHVDFKPPMESRRLRSALLFQHEETLGKAHTFDGAILFLPNKLHNTETVLCSETRNGEKVEITVTLTNELPPSSPVCLQFYNILFRRILRILNMQQIGRHYYNPDDPLSKSVCRLTIWPGFMTTILQYESSIMLCSDVSHKVLRSETVLDFMYSLRQQCGDQRFPEACTKELVGLIILTKYNNKTYRIDDIAWDHTPNNTFKKGDTEISFKNYFKTQYGLDITDGNQALLVSHVKRLGPSGRPPPGPAMLVPEFCYLTGLTDKMRADFNIMKDLASHTRLSPEQREGRINRLISNINRNADVQNELTTWGLSFENRLLSLNGRVLPSERIIQGGRYNPWTADWAKEMRGLPLISCMSLDNWLMFYTRRNADVAQSLLQTLNKVSGPMGIRMQRVVVILPTSRKDKYDCVKKYLCVDCPTPSQCVVSRTISKPQALMTVATKIALQMNCKMGGELWSVEIPLRQLMIVGIDCYHDTAAGKRSIGALVASLNQGMWFSKCVLQNRGQEIIDALKGSLQAALKAYLKYNNSLPSRIIVYRDGVGDGMLRSVVDYEVPQIMQSIKTMGQDYEPKLSVVVVKKRISSRFFARIDGKIANPPPGTVIDTEVTRPEWYDFFIVSQAVRFGCVAPTHYNVVFDNSGLKPDHMQRLTYKLCHMYYNWQGIVRVPAPCQYAHKLAFLVGQSIHKEPNMNLDDFLYYL</sequence>
<evidence type="ECO:0000256" key="3">
    <source>
        <dbReference type="ARBA" id="ARBA00022490"/>
    </source>
</evidence>
<dbReference type="GO" id="GO:0031047">
    <property type="term" value="P:regulatory ncRNA-mediated gene silencing"/>
    <property type="evidence" value="ECO:0007669"/>
    <property type="project" value="UniProtKB-KW"/>
</dbReference>